<dbReference type="InterPro" id="IPR039399">
    <property type="entry name" value="Deltex_C_sf"/>
</dbReference>
<proteinExistence type="inferred from homology"/>
<keyword evidence="5" id="KW-0862">Zinc</keyword>
<gene>
    <name evidence="9" type="primary">LOC102807963</name>
</gene>
<keyword evidence="8" id="KW-1185">Reference proteome</keyword>
<evidence type="ECO:0000256" key="2">
    <source>
        <dbReference type="ARBA" id="ARBA00004906"/>
    </source>
</evidence>
<name>A0ABM0N122_SACKO</name>
<comment type="similarity">
    <text evidence="5">Belongs to the Deltex family.</text>
</comment>
<feature type="region of interest" description="Disordered" evidence="6">
    <location>
        <begin position="28"/>
        <end position="49"/>
    </location>
</feature>
<dbReference type="RefSeq" id="XP_006825963.1">
    <property type="nucleotide sequence ID" value="XM_006825900.1"/>
</dbReference>
<evidence type="ECO:0000256" key="4">
    <source>
        <dbReference type="ARBA" id="ARBA00022723"/>
    </source>
</evidence>
<protein>
    <recommendedName>
        <fullName evidence="5">E3 ubiquitin-protein ligase</fullName>
        <ecNumber evidence="5">2.3.2.27</ecNumber>
    </recommendedName>
</protein>
<sequence length="126" mass="14304">MTDIDRVIYPIESLFTTNYRLPKDVDRARLEANDPSPGSSYSGTSRTAYLPDNREGREVLRLLKLAFERKLTFIIGTSVTTGCNNTVVWNDIYHKTSMYRGPSGFGYQDDTYLKRVKEELAAKGVV</sequence>
<keyword evidence="5" id="KW-0863">Zinc-finger</keyword>
<dbReference type="GeneID" id="102807963"/>
<evidence type="ECO:0000313" key="9">
    <source>
        <dbReference type="RefSeq" id="XP_006825963.1"/>
    </source>
</evidence>
<dbReference type="Pfam" id="PF18102">
    <property type="entry name" value="DTC"/>
    <property type="match status" value="1"/>
</dbReference>
<accession>A0ABM0N122</accession>
<organism evidence="8 9">
    <name type="scientific">Saccoglossus kowalevskii</name>
    <name type="common">Acorn worm</name>
    <dbReference type="NCBI Taxonomy" id="10224"/>
    <lineage>
        <taxon>Eukaryota</taxon>
        <taxon>Metazoa</taxon>
        <taxon>Hemichordata</taxon>
        <taxon>Enteropneusta</taxon>
        <taxon>Harrimaniidae</taxon>
        <taxon>Saccoglossus</taxon>
    </lineage>
</organism>
<dbReference type="EC" id="2.3.2.27" evidence="5"/>
<evidence type="ECO:0000313" key="8">
    <source>
        <dbReference type="Proteomes" id="UP000694865"/>
    </source>
</evidence>
<feature type="domain" description="Deltex C-terminal" evidence="7">
    <location>
        <begin position="30"/>
        <end position="125"/>
    </location>
</feature>
<comment type="pathway">
    <text evidence="2 5">Protein modification; protein ubiquitination.</text>
</comment>
<evidence type="ECO:0000256" key="3">
    <source>
        <dbReference type="ARBA" id="ARBA00022679"/>
    </source>
</evidence>
<dbReference type="PANTHER" id="PTHR12622">
    <property type="entry name" value="DELTEX-RELATED"/>
    <property type="match status" value="1"/>
</dbReference>
<dbReference type="Gene3D" id="3.30.390.130">
    <property type="match status" value="1"/>
</dbReference>
<dbReference type="InterPro" id="IPR039398">
    <property type="entry name" value="Deltex_fam"/>
</dbReference>
<evidence type="ECO:0000259" key="7">
    <source>
        <dbReference type="Pfam" id="PF18102"/>
    </source>
</evidence>
<keyword evidence="5" id="KW-0963">Cytoplasm</keyword>
<feature type="compositionally biased region" description="Polar residues" evidence="6">
    <location>
        <begin position="36"/>
        <end position="47"/>
    </location>
</feature>
<keyword evidence="3 5" id="KW-0808">Transferase</keyword>
<comment type="catalytic activity">
    <reaction evidence="1 5">
        <text>S-ubiquitinyl-[E2 ubiquitin-conjugating enzyme]-L-cysteine + [acceptor protein]-L-lysine = [E2 ubiquitin-conjugating enzyme]-L-cysteine + N(6)-ubiquitinyl-[acceptor protein]-L-lysine.</text>
        <dbReference type="EC" id="2.3.2.27"/>
    </reaction>
</comment>
<reference evidence="9" key="1">
    <citation type="submission" date="2025-08" db="UniProtKB">
        <authorList>
            <consortium name="RefSeq"/>
        </authorList>
    </citation>
    <scope>IDENTIFICATION</scope>
    <source>
        <tissue evidence="9">Testes</tissue>
    </source>
</reference>
<dbReference type="InterPro" id="IPR039396">
    <property type="entry name" value="Deltex_C"/>
</dbReference>
<evidence type="ECO:0000256" key="1">
    <source>
        <dbReference type="ARBA" id="ARBA00000900"/>
    </source>
</evidence>
<evidence type="ECO:0000256" key="6">
    <source>
        <dbReference type="SAM" id="MobiDB-lite"/>
    </source>
</evidence>
<dbReference type="Proteomes" id="UP000694865">
    <property type="component" value="Unplaced"/>
</dbReference>
<keyword evidence="4 5" id="KW-0479">Metal-binding</keyword>
<evidence type="ECO:0000256" key="5">
    <source>
        <dbReference type="RuleBase" id="RU367105"/>
    </source>
</evidence>
<comment type="subcellular location">
    <subcellularLocation>
        <location evidence="5">Cytoplasm</location>
    </subcellularLocation>
</comment>